<evidence type="ECO:0000256" key="2">
    <source>
        <dbReference type="ARBA" id="ARBA00023002"/>
    </source>
</evidence>
<dbReference type="EMBL" id="CP125942">
    <property type="protein sequence ID" value="XAO46208.1"/>
    <property type="molecule type" value="Genomic_DNA"/>
</dbReference>
<evidence type="ECO:0000313" key="4">
    <source>
        <dbReference type="EMBL" id="XAO46208.1"/>
    </source>
</evidence>
<gene>
    <name evidence="4" type="ORF">QMQ05_01280</name>
</gene>
<keyword evidence="5" id="KW-1185">Reference proteome</keyword>
<comment type="similarity">
    <text evidence="1">Belongs to the NAD(P)H dehydrogenase (quinone) family.</text>
</comment>
<dbReference type="AlphaFoldDB" id="A0AAU6WGI5"/>
<dbReference type="PANTHER" id="PTHR10204">
    <property type="entry name" value="NAD P H OXIDOREDUCTASE-RELATED"/>
    <property type="match status" value="1"/>
</dbReference>
<dbReference type="GO" id="GO:0005829">
    <property type="term" value="C:cytosol"/>
    <property type="evidence" value="ECO:0007669"/>
    <property type="project" value="TreeGrafter"/>
</dbReference>
<feature type="domain" description="Flavodoxin-like fold" evidence="3">
    <location>
        <begin position="3"/>
        <end position="196"/>
    </location>
</feature>
<dbReference type="KEGG" id="gey:QMQ05_01280"/>
<dbReference type="SUPFAM" id="SSF52218">
    <property type="entry name" value="Flavoproteins"/>
    <property type="match status" value="1"/>
</dbReference>
<dbReference type="InterPro" id="IPR003680">
    <property type="entry name" value="Flavodoxin_fold"/>
</dbReference>
<dbReference type="Proteomes" id="UP001486888">
    <property type="component" value="Chromosome"/>
</dbReference>
<reference evidence="4 5" key="1">
    <citation type="submission" date="2023-05" db="EMBL/GenBank/DDBJ databases">
        <title>Glutamicibacter sp. B1, complete genome.</title>
        <authorList>
            <person name="Long Y.H."/>
            <person name="Fang T."/>
            <person name="Li X.Y."/>
        </authorList>
    </citation>
    <scope>NUCLEOTIDE SEQUENCE [LARGE SCALE GENOMIC DNA]</scope>
    <source>
        <strain evidence="4 5">B1</strain>
    </source>
</reference>
<dbReference type="Gene3D" id="3.40.50.360">
    <property type="match status" value="1"/>
</dbReference>
<dbReference type="GO" id="GO:0003955">
    <property type="term" value="F:NAD(P)H dehydrogenase (quinone) activity"/>
    <property type="evidence" value="ECO:0007669"/>
    <property type="project" value="TreeGrafter"/>
</dbReference>
<dbReference type="PANTHER" id="PTHR10204:SF34">
    <property type="entry name" value="NAD(P)H DEHYDROGENASE [QUINONE] 1 ISOFORM 1"/>
    <property type="match status" value="1"/>
</dbReference>
<organism evidence="4 5">
    <name type="scientific">Glutamicibacter ectropisis</name>
    <dbReference type="NCBI Taxonomy" id="3046593"/>
    <lineage>
        <taxon>Bacteria</taxon>
        <taxon>Bacillati</taxon>
        <taxon>Actinomycetota</taxon>
        <taxon>Actinomycetes</taxon>
        <taxon>Micrococcales</taxon>
        <taxon>Micrococcaceae</taxon>
        <taxon>Glutamicibacter</taxon>
    </lineage>
</organism>
<dbReference type="InterPro" id="IPR051545">
    <property type="entry name" value="NAD(P)H_dehydrogenase_qn"/>
</dbReference>
<evidence type="ECO:0000313" key="5">
    <source>
        <dbReference type="Proteomes" id="UP001486888"/>
    </source>
</evidence>
<dbReference type="InterPro" id="IPR029039">
    <property type="entry name" value="Flavoprotein-like_sf"/>
</dbReference>
<dbReference type="Pfam" id="PF02525">
    <property type="entry name" value="Flavodoxin_2"/>
    <property type="match status" value="1"/>
</dbReference>
<proteinExistence type="inferred from homology"/>
<name>A0AAU6WGI5_9MICC</name>
<protein>
    <submittedName>
        <fullName evidence="4">NAD(P)H-dependent oxidoreductase</fullName>
        <ecNumber evidence="4">1.-.-.-</ecNumber>
    </submittedName>
</protein>
<accession>A0AAU6WGI5</accession>
<dbReference type="RefSeq" id="WP_345472337.1">
    <property type="nucleotide sequence ID" value="NZ_CP125942.1"/>
</dbReference>
<keyword evidence="2 4" id="KW-0560">Oxidoreductase</keyword>
<evidence type="ECO:0000256" key="1">
    <source>
        <dbReference type="ARBA" id="ARBA00006252"/>
    </source>
</evidence>
<sequence>MSHLLAVFAHPIVGSYPTAVLEAFQQPFRDAGYSVDVLDLHHEQFDPRFTKADHAHFWGGPVPQDVQQMHRRVEAADRLAFIYPVYWWGMPALMKGWIERVFTGGWAYQFGTGVEDRGTQDLPASLLPSIPTLLLGIAGSTKRTYAKYGYDAAMRTQIDVGTFAYCGITDVQSHLIFDIEGDHNAPNRDKGLKEAARWAREFLSDDHPVRNAKEDHLIAQKLNEGTSVTLG</sequence>
<evidence type="ECO:0000259" key="3">
    <source>
        <dbReference type="Pfam" id="PF02525"/>
    </source>
</evidence>
<dbReference type="EC" id="1.-.-.-" evidence="4"/>